<dbReference type="PROSITE" id="PS00379">
    <property type="entry name" value="CDP_ALCOHOL_P_TRANSF"/>
    <property type="match status" value="1"/>
</dbReference>
<dbReference type="PANTHER" id="PTHR10414">
    <property type="entry name" value="ETHANOLAMINEPHOSPHOTRANSFERASE"/>
    <property type="match status" value="1"/>
</dbReference>
<dbReference type="InterPro" id="IPR014472">
    <property type="entry name" value="CHOPT"/>
</dbReference>
<evidence type="ECO:0000256" key="3">
    <source>
        <dbReference type="ARBA" id="ARBA00022679"/>
    </source>
</evidence>
<keyword evidence="4 6" id="KW-0472">Membrane</keyword>
<dbReference type="GO" id="GO:0016020">
    <property type="term" value="C:membrane"/>
    <property type="evidence" value="ECO:0007669"/>
    <property type="project" value="UniProtKB-SubCell"/>
</dbReference>
<reference evidence="7" key="1">
    <citation type="submission" date="2020-05" db="EMBL/GenBank/DDBJ databases">
        <title>Phylogenomic resolution of chytrid fungi.</title>
        <authorList>
            <person name="Stajich J.E."/>
            <person name="Amses K."/>
            <person name="Simmons R."/>
            <person name="Seto K."/>
            <person name="Myers J."/>
            <person name="Bonds A."/>
            <person name="Quandt C.A."/>
            <person name="Barry K."/>
            <person name="Liu P."/>
            <person name="Grigoriev I."/>
            <person name="Longcore J.E."/>
            <person name="James T.Y."/>
        </authorList>
    </citation>
    <scope>NUCLEOTIDE SEQUENCE</scope>
    <source>
        <strain evidence="7">JEL0476</strain>
    </source>
</reference>
<name>A0AAD5XUW6_9FUNG</name>
<dbReference type="Proteomes" id="UP001211065">
    <property type="component" value="Unassembled WGS sequence"/>
</dbReference>
<dbReference type="AlphaFoldDB" id="A0AAD5XUW6"/>
<dbReference type="EMBL" id="JADGJW010001525">
    <property type="protein sequence ID" value="KAJ3202758.1"/>
    <property type="molecule type" value="Genomic_DNA"/>
</dbReference>
<dbReference type="PANTHER" id="PTHR10414:SF77">
    <property type="entry name" value="CDP-ALCOHOL PHOSPHATIDYLTRANSFERASE FAMILY PROTEIN"/>
    <property type="match status" value="1"/>
</dbReference>
<dbReference type="GO" id="GO:0008654">
    <property type="term" value="P:phospholipid biosynthetic process"/>
    <property type="evidence" value="ECO:0007669"/>
    <property type="project" value="InterPro"/>
</dbReference>
<comment type="caution">
    <text evidence="7">The sequence shown here is derived from an EMBL/GenBank/DDBJ whole genome shotgun (WGS) entry which is preliminary data.</text>
</comment>
<dbReference type="InterPro" id="IPR048254">
    <property type="entry name" value="CDP_ALCOHOL_P_TRANSF_CS"/>
</dbReference>
<evidence type="ECO:0000256" key="1">
    <source>
        <dbReference type="ARBA" id="ARBA00004370"/>
    </source>
</evidence>
<protein>
    <submittedName>
        <fullName evidence="7">Uncharacterized protein</fullName>
    </submittedName>
</protein>
<evidence type="ECO:0000313" key="7">
    <source>
        <dbReference type="EMBL" id="KAJ3202758.1"/>
    </source>
</evidence>
<dbReference type="GO" id="GO:0016780">
    <property type="term" value="F:phosphotransferase activity, for other substituted phosphate groups"/>
    <property type="evidence" value="ECO:0007669"/>
    <property type="project" value="InterPro"/>
</dbReference>
<evidence type="ECO:0000313" key="8">
    <source>
        <dbReference type="Proteomes" id="UP001211065"/>
    </source>
</evidence>
<dbReference type="InterPro" id="IPR043130">
    <property type="entry name" value="CDP-OH_PTrfase_TM_dom"/>
</dbReference>
<keyword evidence="6" id="KW-0812">Transmembrane</keyword>
<feature type="transmembrane region" description="Helical" evidence="6">
    <location>
        <begin position="181"/>
        <end position="201"/>
    </location>
</feature>
<evidence type="ECO:0000256" key="6">
    <source>
        <dbReference type="SAM" id="Phobius"/>
    </source>
</evidence>
<keyword evidence="6" id="KW-1133">Transmembrane helix</keyword>
<evidence type="ECO:0000256" key="2">
    <source>
        <dbReference type="ARBA" id="ARBA00010441"/>
    </source>
</evidence>
<feature type="transmembrane region" description="Helical" evidence="6">
    <location>
        <begin position="43"/>
        <end position="69"/>
    </location>
</feature>
<feature type="transmembrane region" description="Helical" evidence="6">
    <location>
        <begin position="81"/>
        <end position="99"/>
    </location>
</feature>
<evidence type="ECO:0000256" key="5">
    <source>
        <dbReference type="RuleBase" id="RU003750"/>
    </source>
</evidence>
<accession>A0AAD5XUW6</accession>
<dbReference type="Gene3D" id="1.20.120.1760">
    <property type="match status" value="1"/>
</dbReference>
<evidence type="ECO:0000256" key="4">
    <source>
        <dbReference type="ARBA" id="ARBA00023136"/>
    </source>
</evidence>
<organism evidence="7 8">
    <name type="scientific">Clydaea vesicula</name>
    <dbReference type="NCBI Taxonomy" id="447962"/>
    <lineage>
        <taxon>Eukaryota</taxon>
        <taxon>Fungi</taxon>
        <taxon>Fungi incertae sedis</taxon>
        <taxon>Chytridiomycota</taxon>
        <taxon>Chytridiomycota incertae sedis</taxon>
        <taxon>Chytridiomycetes</taxon>
        <taxon>Lobulomycetales</taxon>
        <taxon>Lobulomycetaceae</taxon>
        <taxon>Clydaea</taxon>
    </lineage>
</organism>
<proteinExistence type="inferred from homology"/>
<comment type="similarity">
    <text evidence="2 5">Belongs to the CDP-alcohol phosphatidyltransferase class-I family.</text>
</comment>
<dbReference type="InterPro" id="IPR000462">
    <property type="entry name" value="CDP-OH_P_trans"/>
</dbReference>
<comment type="subcellular location">
    <subcellularLocation>
        <location evidence="1">Membrane</location>
    </subcellularLocation>
</comment>
<feature type="transmembrane region" description="Helical" evidence="6">
    <location>
        <begin position="141"/>
        <end position="161"/>
    </location>
</feature>
<keyword evidence="3 5" id="KW-0808">Transferase</keyword>
<gene>
    <name evidence="7" type="ORF">HK099_001750</name>
</gene>
<dbReference type="Pfam" id="PF01066">
    <property type="entry name" value="CDP-OH_P_transf"/>
    <property type="match status" value="1"/>
</dbReference>
<sequence>MVDYTLSKKALDNLKLYKYASIDKSFISNHILRHYWNACTELFPLWIAPNLITLIGFSFVILSFLLSLIFTPNYDYKDPSWLFYFYAFSLWTYSTFDNVDGKQARRTGSSSPLGELFDHGCDALNCCFGAMVQASGLGLGYSWYSVSLLFITFTPFFFSTWETYHTGALYLGYINGPTEGLIMACVMLSMSGYFGKDLFFVSNVV</sequence>
<keyword evidence="8" id="KW-1185">Reference proteome</keyword>